<evidence type="ECO:0000256" key="3">
    <source>
        <dbReference type="ARBA" id="ARBA00004910"/>
    </source>
</evidence>
<evidence type="ECO:0000256" key="6">
    <source>
        <dbReference type="ARBA" id="ARBA00022857"/>
    </source>
</evidence>
<evidence type="ECO:0000259" key="13">
    <source>
        <dbReference type="PROSITE" id="PS51747"/>
    </source>
</evidence>
<comment type="similarity">
    <text evidence="5 9">In the C-terminal section; belongs to the HTP reductase family.</text>
</comment>
<comment type="cofactor">
    <cofactor evidence="9 12">
        <name>Zn(2+)</name>
        <dbReference type="ChEBI" id="CHEBI:29105"/>
    </cofactor>
    <text evidence="9 12">Binds 1 zinc ion.</text>
</comment>
<feature type="binding site" evidence="11">
    <location>
        <position position="206"/>
    </location>
    <ligand>
        <name>substrate</name>
    </ligand>
</feature>
<gene>
    <name evidence="14" type="primary">ribD</name>
    <name evidence="14" type="ORF">KACHI17_11400</name>
</gene>
<evidence type="ECO:0000313" key="14">
    <source>
        <dbReference type="EMBL" id="BFG70259.1"/>
    </source>
</evidence>
<feature type="binding site" evidence="11">
    <location>
        <position position="160"/>
    </location>
    <ligand>
        <name>NADP(+)</name>
        <dbReference type="ChEBI" id="CHEBI:58349"/>
    </ligand>
</feature>
<dbReference type="Pfam" id="PF00383">
    <property type="entry name" value="dCMP_cyt_deam_1"/>
    <property type="match status" value="1"/>
</dbReference>
<keyword evidence="6 9" id="KW-0521">NADP</keyword>
<dbReference type="PIRSF" id="PIRSF006769">
    <property type="entry name" value="RibD"/>
    <property type="match status" value="1"/>
</dbReference>
<dbReference type="Pfam" id="PF01872">
    <property type="entry name" value="RibD_C"/>
    <property type="match status" value="1"/>
</dbReference>
<feature type="binding site" evidence="11">
    <location>
        <position position="288"/>
    </location>
    <ligand>
        <name>substrate</name>
    </ligand>
</feature>
<dbReference type="InterPro" id="IPR050765">
    <property type="entry name" value="Riboflavin_Biosynth_HTPR"/>
</dbReference>
<dbReference type="SUPFAM" id="SSF53597">
    <property type="entry name" value="Dihydrofolate reductase-like"/>
    <property type="match status" value="1"/>
</dbReference>
<dbReference type="EMBL" id="AP029612">
    <property type="protein sequence ID" value="BFG70259.1"/>
    <property type="molecule type" value="Genomic_DNA"/>
</dbReference>
<comment type="pathway">
    <text evidence="3 9">Cofactor biosynthesis; riboflavin biosynthesis; 5-amino-6-(D-ribitylamino)uracil from GTP: step 3/4.</text>
</comment>
<dbReference type="Gene3D" id="3.40.430.10">
    <property type="entry name" value="Dihydrofolate Reductase, subunit A"/>
    <property type="match status" value="1"/>
</dbReference>
<accession>A0AAT9GHY2</accession>
<keyword evidence="9" id="KW-0378">Hydrolase</keyword>
<dbReference type="GO" id="GO:0008835">
    <property type="term" value="F:diaminohydroxyphosphoribosylaminopyrimidine deaminase activity"/>
    <property type="evidence" value="ECO:0007669"/>
    <property type="project" value="UniProtKB-EC"/>
</dbReference>
<dbReference type="InterPro" id="IPR004794">
    <property type="entry name" value="Eubact_RibD"/>
</dbReference>
<feature type="binding site" evidence="12">
    <location>
        <position position="90"/>
    </location>
    <ligand>
        <name>Zn(2+)</name>
        <dbReference type="ChEBI" id="CHEBI:29105"/>
        <note>catalytic</note>
    </ligand>
</feature>
<dbReference type="InterPro" id="IPR002734">
    <property type="entry name" value="RibDG_C"/>
</dbReference>
<dbReference type="EC" id="1.1.1.193" evidence="9"/>
<organism evidence="14">
    <name type="scientific">Sediminibacterium sp. KACHI17</name>
    <dbReference type="NCBI Taxonomy" id="1751071"/>
    <lineage>
        <taxon>Bacteria</taxon>
        <taxon>Pseudomonadati</taxon>
        <taxon>Bacteroidota</taxon>
        <taxon>Chitinophagia</taxon>
        <taxon>Chitinophagales</taxon>
        <taxon>Chitinophagaceae</taxon>
        <taxon>Sediminibacterium</taxon>
    </lineage>
</organism>
<comment type="catalytic activity">
    <reaction evidence="9">
        <text>2,5-diamino-6-hydroxy-4-(5-phosphoribosylamino)-pyrimidine + H2O + H(+) = 5-amino-6-(5-phospho-D-ribosylamino)uracil + NH4(+)</text>
        <dbReference type="Rhea" id="RHEA:21868"/>
        <dbReference type="ChEBI" id="CHEBI:15377"/>
        <dbReference type="ChEBI" id="CHEBI:15378"/>
        <dbReference type="ChEBI" id="CHEBI:28938"/>
        <dbReference type="ChEBI" id="CHEBI:58453"/>
        <dbReference type="ChEBI" id="CHEBI:58614"/>
        <dbReference type="EC" id="3.5.4.26"/>
    </reaction>
</comment>
<feature type="binding site" evidence="11">
    <location>
        <position position="190"/>
    </location>
    <ligand>
        <name>substrate</name>
    </ligand>
</feature>
<dbReference type="InterPro" id="IPR016193">
    <property type="entry name" value="Cytidine_deaminase-like"/>
</dbReference>
<feature type="binding site" evidence="12">
    <location>
        <position position="52"/>
    </location>
    <ligand>
        <name>Zn(2+)</name>
        <dbReference type="ChEBI" id="CHEBI:29105"/>
        <note>catalytic</note>
    </ligand>
</feature>
<evidence type="ECO:0000256" key="7">
    <source>
        <dbReference type="ARBA" id="ARBA00023002"/>
    </source>
</evidence>
<evidence type="ECO:0000256" key="11">
    <source>
        <dbReference type="PIRSR" id="PIRSR006769-2"/>
    </source>
</evidence>
<dbReference type="RefSeq" id="WP_353550545.1">
    <property type="nucleotide sequence ID" value="NZ_AP029612.1"/>
</dbReference>
<feature type="binding site" evidence="11">
    <location>
        <position position="213"/>
    </location>
    <ligand>
        <name>substrate</name>
    </ligand>
</feature>
<proteinExistence type="inferred from homology"/>
<dbReference type="AlphaFoldDB" id="A0AAT9GHY2"/>
<dbReference type="GO" id="GO:0008703">
    <property type="term" value="F:5-amino-6-(5-phosphoribosylamino)uracil reductase activity"/>
    <property type="evidence" value="ECO:0007669"/>
    <property type="project" value="UniProtKB-EC"/>
</dbReference>
<evidence type="ECO:0000256" key="1">
    <source>
        <dbReference type="ARBA" id="ARBA00002151"/>
    </source>
</evidence>
<dbReference type="GO" id="GO:0009231">
    <property type="term" value="P:riboflavin biosynthetic process"/>
    <property type="evidence" value="ECO:0007669"/>
    <property type="project" value="UniProtKB-KW"/>
</dbReference>
<dbReference type="InterPro" id="IPR024072">
    <property type="entry name" value="DHFR-like_dom_sf"/>
</dbReference>
<dbReference type="CDD" id="cd01284">
    <property type="entry name" value="Riboflavin_deaminase-reductase"/>
    <property type="match status" value="1"/>
</dbReference>
<evidence type="ECO:0000256" key="2">
    <source>
        <dbReference type="ARBA" id="ARBA00004882"/>
    </source>
</evidence>
<comment type="pathway">
    <text evidence="2 9">Cofactor biosynthesis; riboflavin biosynthesis; 5-amino-6-(D-ribitylamino)uracil from GTP: step 2/4.</text>
</comment>
<dbReference type="PROSITE" id="PS51747">
    <property type="entry name" value="CYT_DCMP_DEAMINASES_2"/>
    <property type="match status" value="1"/>
</dbReference>
<dbReference type="PANTHER" id="PTHR38011:SF7">
    <property type="entry name" value="2,5-DIAMINO-6-RIBOSYLAMINO-4(3H)-PYRIMIDINONE 5'-PHOSPHATE REDUCTASE"/>
    <property type="match status" value="1"/>
</dbReference>
<feature type="active site" description="Proton donor" evidence="10">
    <location>
        <position position="54"/>
    </location>
</feature>
<dbReference type="InterPro" id="IPR002125">
    <property type="entry name" value="CMP_dCMP_dom"/>
</dbReference>
<dbReference type="Gene3D" id="3.40.140.10">
    <property type="entry name" value="Cytidine Deaminase, domain 2"/>
    <property type="match status" value="1"/>
</dbReference>
<keyword evidence="9 12" id="KW-0862">Zinc</keyword>
<reference evidence="14" key="1">
    <citation type="submission" date="2024-02" db="EMBL/GenBank/DDBJ databases">
        <title>Sediminibacterium planktonica sp. nov. and Sediminibacterium longus sp. nov., isolated from surface lake and river water.</title>
        <authorList>
            <person name="Watanabe K."/>
            <person name="Takemine S."/>
            <person name="Ishii Y."/>
            <person name="Ogata Y."/>
            <person name="Shindo C."/>
            <person name="Suda W."/>
        </authorList>
    </citation>
    <scope>NUCLEOTIDE SEQUENCE</scope>
    <source>
        <strain evidence="14">KACHI17</strain>
    </source>
</reference>
<comment type="catalytic activity">
    <reaction evidence="9">
        <text>5-amino-6-(5-phospho-D-ribitylamino)uracil + NADP(+) = 5-amino-6-(5-phospho-D-ribosylamino)uracil + NADPH + H(+)</text>
        <dbReference type="Rhea" id="RHEA:17845"/>
        <dbReference type="ChEBI" id="CHEBI:15378"/>
        <dbReference type="ChEBI" id="CHEBI:57783"/>
        <dbReference type="ChEBI" id="CHEBI:58349"/>
        <dbReference type="ChEBI" id="CHEBI:58421"/>
        <dbReference type="ChEBI" id="CHEBI:58453"/>
        <dbReference type="EC" id="1.1.1.193"/>
    </reaction>
</comment>
<dbReference type="SUPFAM" id="SSF53927">
    <property type="entry name" value="Cytidine deaminase-like"/>
    <property type="match status" value="1"/>
</dbReference>
<name>A0AAT9GHY2_9BACT</name>
<evidence type="ECO:0000256" key="4">
    <source>
        <dbReference type="ARBA" id="ARBA00005259"/>
    </source>
</evidence>
<feature type="binding site" evidence="11">
    <location>
        <position position="202"/>
    </location>
    <ligand>
        <name>NADP(+)</name>
        <dbReference type="ChEBI" id="CHEBI:58349"/>
    </ligand>
</feature>
<keyword evidence="9 12" id="KW-0479">Metal-binding</keyword>
<evidence type="ECO:0000256" key="5">
    <source>
        <dbReference type="ARBA" id="ARBA00007417"/>
    </source>
</evidence>
<feature type="binding site" evidence="11">
    <location>
        <begin position="290"/>
        <end position="296"/>
    </location>
    <ligand>
        <name>NADP(+)</name>
        <dbReference type="ChEBI" id="CHEBI:58349"/>
    </ligand>
</feature>
<dbReference type="NCBIfam" id="TIGR00326">
    <property type="entry name" value="eubact_ribD"/>
    <property type="match status" value="1"/>
</dbReference>
<keyword evidence="7 9" id="KW-0560">Oxidoreductase</keyword>
<protein>
    <recommendedName>
        <fullName evidence="9">Riboflavin biosynthesis protein RibD</fullName>
    </recommendedName>
    <domain>
        <recommendedName>
            <fullName evidence="9">Diaminohydroxyphosphoribosylaminopyrimidine deaminase</fullName>
            <shortName evidence="9">DRAP deaminase</shortName>
            <ecNumber evidence="9">3.5.4.26</ecNumber>
        </recommendedName>
        <alternativeName>
            <fullName evidence="9">Riboflavin-specific deaminase</fullName>
        </alternativeName>
    </domain>
    <domain>
        <recommendedName>
            <fullName evidence="9">5-amino-6-(5-phosphoribosylamino)uracil reductase</fullName>
            <ecNumber evidence="9">1.1.1.193</ecNumber>
        </recommendedName>
        <alternativeName>
            <fullName evidence="9">HTP reductase</fullName>
        </alternativeName>
    </domain>
</protein>
<comment type="function">
    <text evidence="1 9">Converts 2,5-diamino-6-(ribosylamino)-4(3h)-pyrimidinone 5'-phosphate into 5-amino-6-(ribosylamino)-2,4(1h,3h)-pyrimidinedione 5'-phosphate.</text>
</comment>
<evidence type="ECO:0000256" key="10">
    <source>
        <dbReference type="PIRSR" id="PIRSR006769-1"/>
    </source>
</evidence>
<feature type="binding site" evidence="11">
    <location>
        <position position="210"/>
    </location>
    <ligand>
        <name>substrate</name>
    </ligand>
</feature>
<sequence length="353" mass="40067">MSDLHQQYMFRCLELARLGAGFVSPNPMVGAVLVYQNRIIGEGWHKKYGGPHAEVNCIHAVDPSDEHLIPDSTLYVSLEPCAHFGKTPPCSQLIIDKKIPKVIIACRDPFAAVNGKGIEQLQKAGIEVITGVLEREAVELNRRFFKFHQQQQPYVILKWAQTDDGFMAGNSNDRLLITREQTNRIVHRWRSEEAAILIGTDTAIKDNPSLTNRYWFGKSPLRLVVDKHLRIPGHLTMFNDDEPVVIFNLQKDEVQGHLRFVKISSDRSFIDQLFAYCYQQGIQSILVEGGVKLLQSFIDEERWDEARVITNTSLRIGSGLAAPRIHEPHFLDSLNSATDQIKIYLSQKIKITV</sequence>
<evidence type="ECO:0000256" key="9">
    <source>
        <dbReference type="PIRNR" id="PIRNR006769"/>
    </source>
</evidence>
<feature type="binding site" evidence="12">
    <location>
        <position position="81"/>
    </location>
    <ligand>
        <name>Zn(2+)</name>
        <dbReference type="ChEBI" id="CHEBI:29105"/>
        <note>catalytic</note>
    </ligand>
</feature>
<dbReference type="PANTHER" id="PTHR38011">
    <property type="entry name" value="DIHYDROFOLATE REDUCTASE FAMILY PROTEIN (AFU_ORTHOLOGUE AFUA_8G06820)"/>
    <property type="match status" value="1"/>
</dbReference>
<keyword evidence="9" id="KW-0686">Riboflavin biosynthesis</keyword>
<dbReference type="GO" id="GO:0046872">
    <property type="term" value="F:metal ion binding"/>
    <property type="evidence" value="ECO:0007669"/>
    <property type="project" value="UniProtKB-KW"/>
</dbReference>
<keyword evidence="8" id="KW-0511">Multifunctional enzyme</keyword>
<comment type="similarity">
    <text evidence="4 9">In the N-terminal section; belongs to the cytidine and deoxycytidylate deaminase family.</text>
</comment>
<evidence type="ECO:0000256" key="8">
    <source>
        <dbReference type="ARBA" id="ARBA00023268"/>
    </source>
</evidence>
<evidence type="ECO:0000256" key="12">
    <source>
        <dbReference type="PIRSR" id="PIRSR006769-3"/>
    </source>
</evidence>
<dbReference type="EC" id="3.5.4.26" evidence="9"/>
<feature type="domain" description="CMP/dCMP-type deaminase" evidence="13">
    <location>
        <begin position="3"/>
        <end position="129"/>
    </location>
</feature>